<dbReference type="Proteomes" id="UP000018467">
    <property type="component" value="Unassembled WGS sequence"/>
</dbReference>
<feature type="domain" description="C1q" evidence="5">
    <location>
        <begin position="58"/>
        <end position="204"/>
    </location>
</feature>
<keyword evidence="3 4" id="KW-0732">Signal</keyword>
<dbReference type="GeneTree" id="ENSGT00940000163520"/>
<dbReference type="InterPro" id="IPR001073">
    <property type="entry name" value="C1q_dom"/>
</dbReference>
<protein>
    <submittedName>
        <fullName evidence="6">Complement C1q-like protein 2</fullName>
    </submittedName>
</protein>
<dbReference type="AlphaFoldDB" id="A0A3B1IJY3"/>
<feature type="chain" id="PRO_5017272545" evidence="4">
    <location>
        <begin position="27"/>
        <end position="204"/>
    </location>
</feature>
<dbReference type="Bgee" id="ENSAMXG00000029585">
    <property type="expression patterns" value="Expressed in mesonephros and 9 other cell types or tissues"/>
</dbReference>
<evidence type="ECO:0000256" key="2">
    <source>
        <dbReference type="ARBA" id="ARBA00022525"/>
    </source>
</evidence>
<evidence type="ECO:0000256" key="1">
    <source>
        <dbReference type="ARBA" id="ARBA00004613"/>
    </source>
</evidence>
<evidence type="ECO:0000313" key="7">
    <source>
        <dbReference type="Proteomes" id="UP000018467"/>
    </source>
</evidence>
<reference evidence="6" key="4">
    <citation type="submission" date="2025-09" db="UniProtKB">
        <authorList>
            <consortium name="Ensembl"/>
        </authorList>
    </citation>
    <scope>IDENTIFICATION</scope>
</reference>
<dbReference type="GO" id="GO:0005576">
    <property type="term" value="C:extracellular region"/>
    <property type="evidence" value="ECO:0007669"/>
    <property type="project" value="UniProtKB-SubCell"/>
</dbReference>
<dbReference type="InParanoid" id="A0A3B1IJY3"/>
<dbReference type="PROSITE" id="PS50871">
    <property type="entry name" value="C1Q"/>
    <property type="match status" value="1"/>
</dbReference>
<proteinExistence type="predicted"/>
<dbReference type="Gene3D" id="2.60.120.40">
    <property type="match status" value="1"/>
</dbReference>
<evidence type="ECO:0000259" key="5">
    <source>
        <dbReference type="PROSITE" id="PS50871"/>
    </source>
</evidence>
<dbReference type="PANTHER" id="PTHR22923">
    <property type="entry name" value="CEREBELLIN-RELATED"/>
    <property type="match status" value="1"/>
</dbReference>
<dbReference type="InterPro" id="IPR050822">
    <property type="entry name" value="Cerebellin_Synaptic_Org"/>
</dbReference>
<dbReference type="Pfam" id="PF00386">
    <property type="entry name" value="C1q"/>
    <property type="match status" value="1"/>
</dbReference>
<reference evidence="6" key="3">
    <citation type="submission" date="2025-08" db="UniProtKB">
        <authorList>
            <consortium name="Ensembl"/>
        </authorList>
    </citation>
    <scope>IDENTIFICATION</scope>
</reference>
<organism evidence="6 7">
    <name type="scientific">Astyanax mexicanus</name>
    <name type="common">Blind cave fish</name>
    <name type="synonym">Astyanax fasciatus mexicanus</name>
    <dbReference type="NCBI Taxonomy" id="7994"/>
    <lineage>
        <taxon>Eukaryota</taxon>
        <taxon>Metazoa</taxon>
        <taxon>Chordata</taxon>
        <taxon>Craniata</taxon>
        <taxon>Vertebrata</taxon>
        <taxon>Euteleostomi</taxon>
        <taxon>Actinopterygii</taxon>
        <taxon>Neopterygii</taxon>
        <taxon>Teleostei</taxon>
        <taxon>Ostariophysi</taxon>
        <taxon>Characiformes</taxon>
        <taxon>Characoidei</taxon>
        <taxon>Acestrorhamphidae</taxon>
        <taxon>Acestrorhamphinae</taxon>
        <taxon>Astyanax</taxon>
    </lineage>
</organism>
<dbReference type="SUPFAM" id="SSF49842">
    <property type="entry name" value="TNF-like"/>
    <property type="match status" value="1"/>
</dbReference>
<comment type="subcellular location">
    <subcellularLocation>
        <location evidence="1">Secreted</location>
    </subcellularLocation>
</comment>
<keyword evidence="7" id="KW-1185">Reference proteome</keyword>
<evidence type="ECO:0000256" key="4">
    <source>
        <dbReference type="SAM" id="SignalP"/>
    </source>
</evidence>
<dbReference type="Ensembl" id="ENSAMXT00000030219.1">
    <property type="protein sequence ID" value="ENSAMXP00000029554.1"/>
    <property type="gene ID" value="ENSAMXG00000029585.1"/>
</dbReference>
<reference evidence="7" key="2">
    <citation type="journal article" date="2014" name="Nat. Commun.">
        <title>The cavefish genome reveals candidate genes for eye loss.</title>
        <authorList>
            <person name="McGaugh S.E."/>
            <person name="Gross J.B."/>
            <person name="Aken B."/>
            <person name="Blin M."/>
            <person name="Borowsky R."/>
            <person name="Chalopin D."/>
            <person name="Hinaux H."/>
            <person name="Jeffery W.R."/>
            <person name="Keene A."/>
            <person name="Ma L."/>
            <person name="Minx P."/>
            <person name="Murphy D."/>
            <person name="O'Quin K.E."/>
            <person name="Retaux S."/>
            <person name="Rohner N."/>
            <person name="Searle S.M."/>
            <person name="Stahl B.A."/>
            <person name="Tabin C."/>
            <person name="Volff J.N."/>
            <person name="Yoshizawa M."/>
            <person name="Warren W.C."/>
        </authorList>
    </citation>
    <scope>NUCLEOTIDE SEQUENCE [LARGE SCALE GENOMIC DNA]</scope>
    <source>
        <strain evidence="7">female</strain>
    </source>
</reference>
<dbReference type="PRINTS" id="PR00007">
    <property type="entry name" value="COMPLEMNTC1Q"/>
</dbReference>
<sequence>MVTKITMMKMKLVMVVLAAHLLNVNAATQQQQQRQQKLQDLDFIGDLYSRIEEVKKMCQVKKVAFTAALVPSDVKGEGIGIIGPFSSNTILRHRRVITNIGNAYNPQTGVFTAPVKGVYFFTFTTYSWVAKATIGVSLYRNNEEVLLIWEWQDAGDNEDYASNSATLVLMQGDIVYISLPKGFQVAASILSNMHTFSGFMLYQL</sequence>
<dbReference type="SMART" id="SM00110">
    <property type="entry name" value="C1Q"/>
    <property type="match status" value="1"/>
</dbReference>
<reference evidence="7" key="1">
    <citation type="submission" date="2013-03" db="EMBL/GenBank/DDBJ databases">
        <authorList>
            <person name="Jeffery W."/>
            <person name="Warren W."/>
            <person name="Wilson R.K."/>
        </authorList>
    </citation>
    <scope>NUCLEOTIDE SEQUENCE</scope>
    <source>
        <strain evidence="7">female</strain>
    </source>
</reference>
<feature type="signal peptide" evidence="4">
    <location>
        <begin position="1"/>
        <end position="26"/>
    </location>
</feature>
<accession>A0A3B1IJY3</accession>
<evidence type="ECO:0000313" key="6">
    <source>
        <dbReference type="Ensembl" id="ENSAMXP00000029554.1"/>
    </source>
</evidence>
<evidence type="ECO:0000256" key="3">
    <source>
        <dbReference type="ARBA" id="ARBA00022729"/>
    </source>
</evidence>
<dbReference type="InterPro" id="IPR008983">
    <property type="entry name" value="Tumour_necrosis_fac-like_dom"/>
</dbReference>
<dbReference type="PANTHER" id="PTHR22923:SF102">
    <property type="entry name" value="CEREBELLIN 13-RELATED"/>
    <property type="match status" value="1"/>
</dbReference>
<keyword evidence="2" id="KW-0964">Secreted</keyword>
<name>A0A3B1IJY3_ASTMX</name>